<feature type="domain" description="Metallo-beta-lactamase" evidence="10">
    <location>
        <begin position="11"/>
        <end position="170"/>
    </location>
</feature>
<keyword evidence="8" id="KW-0862">Zinc</keyword>
<protein>
    <recommendedName>
        <fullName evidence="5">hydroxyacylglutathione hydrolase</fullName>
        <ecNumber evidence="5">3.1.2.6</ecNumber>
    </recommendedName>
    <alternativeName>
        <fullName evidence="9">Glyoxalase II</fullName>
    </alternativeName>
</protein>
<dbReference type="Gene3D" id="3.60.15.10">
    <property type="entry name" value="Ribonuclease Z/Hydroxyacylglutathione hydrolase-like"/>
    <property type="match status" value="1"/>
</dbReference>
<gene>
    <name evidence="11" type="ORF">DFQ27_008869</name>
</gene>
<dbReference type="AlphaFoldDB" id="A0A9P6UA72"/>
<evidence type="ECO:0000256" key="6">
    <source>
        <dbReference type="ARBA" id="ARBA00022723"/>
    </source>
</evidence>
<keyword evidence="12" id="KW-1185">Reference proteome</keyword>
<dbReference type="CDD" id="cd07723">
    <property type="entry name" value="hydroxyacylglutathione_hydrolase_MBL-fold"/>
    <property type="match status" value="1"/>
</dbReference>
<evidence type="ECO:0000259" key="10">
    <source>
        <dbReference type="SMART" id="SM00849"/>
    </source>
</evidence>
<dbReference type="PIRSF" id="PIRSF005457">
    <property type="entry name" value="Glx"/>
    <property type="match status" value="1"/>
</dbReference>
<evidence type="ECO:0000313" key="11">
    <source>
        <dbReference type="EMBL" id="KAG0267309.1"/>
    </source>
</evidence>
<dbReference type="Proteomes" id="UP000807716">
    <property type="component" value="Unassembled WGS sequence"/>
</dbReference>
<evidence type="ECO:0000256" key="2">
    <source>
        <dbReference type="ARBA" id="ARBA00001947"/>
    </source>
</evidence>
<dbReference type="GO" id="GO:0004416">
    <property type="term" value="F:hydroxyacylglutathione hydrolase activity"/>
    <property type="evidence" value="ECO:0007669"/>
    <property type="project" value="UniProtKB-EC"/>
</dbReference>
<reference evidence="11" key="1">
    <citation type="journal article" date="2020" name="Fungal Divers.">
        <title>Resolving the Mortierellaceae phylogeny through synthesis of multi-gene phylogenetics and phylogenomics.</title>
        <authorList>
            <person name="Vandepol N."/>
            <person name="Liber J."/>
            <person name="Desiro A."/>
            <person name="Na H."/>
            <person name="Kennedy M."/>
            <person name="Barry K."/>
            <person name="Grigoriev I.V."/>
            <person name="Miller A.N."/>
            <person name="O'Donnell K."/>
            <person name="Stajich J.E."/>
            <person name="Bonito G."/>
        </authorList>
    </citation>
    <scope>NUCLEOTIDE SEQUENCE</scope>
    <source>
        <strain evidence="11">BC1065</strain>
    </source>
</reference>
<sequence length="249" mass="28001">MRIYHIPALEDNYTYLILDEATKRAAVVDPVDPATILGKAHELGATITSILCTHHHWDHTDGNLGLLEQLPGIPIYGADDRVPGQTHFLKDREVFHLGAISIETLYTKCHTQGSVCFYVTEGQDRAVFTGDTLFLAGCGRFFEGTAAEMHHSLQGVLAKLPADTKVYPGHEYTQANLRFSQHVEPNNSHIAQRLVWASQNRVTIPGTLSEEYHTNPFWRVNEHDVQQFAASSDPVEVMRILREKKNAFR</sequence>
<dbReference type="GO" id="GO:0046872">
    <property type="term" value="F:metal ion binding"/>
    <property type="evidence" value="ECO:0007669"/>
    <property type="project" value="UniProtKB-KW"/>
</dbReference>
<evidence type="ECO:0000256" key="4">
    <source>
        <dbReference type="ARBA" id="ARBA00006759"/>
    </source>
</evidence>
<evidence type="ECO:0000256" key="7">
    <source>
        <dbReference type="ARBA" id="ARBA00022801"/>
    </source>
</evidence>
<evidence type="ECO:0000256" key="3">
    <source>
        <dbReference type="ARBA" id="ARBA00004963"/>
    </source>
</evidence>
<dbReference type="PANTHER" id="PTHR11935">
    <property type="entry name" value="BETA LACTAMASE DOMAIN"/>
    <property type="match status" value="1"/>
</dbReference>
<evidence type="ECO:0000256" key="8">
    <source>
        <dbReference type="ARBA" id="ARBA00022833"/>
    </source>
</evidence>
<comment type="similarity">
    <text evidence="4">Belongs to the metallo-beta-lactamase superfamily. Glyoxalase II family.</text>
</comment>
<dbReference type="OrthoDB" id="515692at2759"/>
<dbReference type="InterPro" id="IPR035680">
    <property type="entry name" value="Clx_II_MBL"/>
</dbReference>
<name>A0A9P6UA72_9FUNG</name>
<dbReference type="SUPFAM" id="SSF56281">
    <property type="entry name" value="Metallo-hydrolase/oxidoreductase"/>
    <property type="match status" value="1"/>
</dbReference>
<dbReference type="Pfam" id="PF00753">
    <property type="entry name" value="Lactamase_B"/>
    <property type="match status" value="1"/>
</dbReference>
<dbReference type="Pfam" id="PF16123">
    <property type="entry name" value="HAGH_C"/>
    <property type="match status" value="1"/>
</dbReference>
<dbReference type="InterPro" id="IPR017782">
    <property type="entry name" value="Hydroxyacylglutathione_Hdrlase"/>
</dbReference>
<proteinExistence type="inferred from homology"/>
<dbReference type="NCBIfam" id="TIGR03413">
    <property type="entry name" value="GSH_gloB"/>
    <property type="match status" value="1"/>
</dbReference>
<evidence type="ECO:0000256" key="1">
    <source>
        <dbReference type="ARBA" id="ARBA00001623"/>
    </source>
</evidence>
<organism evidence="11 12">
    <name type="scientific">Actinomortierella ambigua</name>
    <dbReference type="NCBI Taxonomy" id="1343610"/>
    <lineage>
        <taxon>Eukaryota</taxon>
        <taxon>Fungi</taxon>
        <taxon>Fungi incertae sedis</taxon>
        <taxon>Mucoromycota</taxon>
        <taxon>Mortierellomycotina</taxon>
        <taxon>Mortierellomycetes</taxon>
        <taxon>Mortierellales</taxon>
        <taxon>Mortierellaceae</taxon>
        <taxon>Actinomortierella</taxon>
    </lineage>
</organism>
<dbReference type="EC" id="3.1.2.6" evidence="5"/>
<dbReference type="HAMAP" id="MF_01374">
    <property type="entry name" value="Glyoxalase_2"/>
    <property type="match status" value="1"/>
</dbReference>
<dbReference type="InterPro" id="IPR036866">
    <property type="entry name" value="RibonucZ/Hydroxyglut_hydro"/>
</dbReference>
<dbReference type="GO" id="GO:0019243">
    <property type="term" value="P:methylglyoxal catabolic process to D-lactate via S-lactoyl-glutathione"/>
    <property type="evidence" value="ECO:0007669"/>
    <property type="project" value="InterPro"/>
</dbReference>
<comment type="catalytic activity">
    <reaction evidence="1">
        <text>an S-(2-hydroxyacyl)glutathione + H2O = a 2-hydroxy carboxylate + glutathione + H(+)</text>
        <dbReference type="Rhea" id="RHEA:21864"/>
        <dbReference type="ChEBI" id="CHEBI:15377"/>
        <dbReference type="ChEBI" id="CHEBI:15378"/>
        <dbReference type="ChEBI" id="CHEBI:57925"/>
        <dbReference type="ChEBI" id="CHEBI:58896"/>
        <dbReference type="ChEBI" id="CHEBI:71261"/>
        <dbReference type="EC" id="3.1.2.6"/>
    </reaction>
</comment>
<dbReference type="InterPro" id="IPR032282">
    <property type="entry name" value="HAGH_C"/>
</dbReference>
<comment type="pathway">
    <text evidence="3">Secondary metabolite metabolism; methylglyoxal degradation; (R)-lactate from methylglyoxal: step 2/2.</text>
</comment>
<dbReference type="InterPro" id="IPR001279">
    <property type="entry name" value="Metallo-B-lactamas"/>
</dbReference>
<comment type="caution">
    <text evidence="11">The sequence shown here is derived from an EMBL/GenBank/DDBJ whole genome shotgun (WGS) entry which is preliminary data.</text>
</comment>
<dbReference type="EMBL" id="JAAAJB010000077">
    <property type="protein sequence ID" value="KAG0267309.1"/>
    <property type="molecule type" value="Genomic_DNA"/>
</dbReference>
<evidence type="ECO:0000313" key="12">
    <source>
        <dbReference type="Proteomes" id="UP000807716"/>
    </source>
</evidence>
<evidence type="ECO:0000256" key="5">
    <source>
        <dbReference type="ARBA" id="ARBA00011917"/>
    </source>
</evidence>
<keyword evidence="7" id="KW-0378">Hydrolase</keyword>
<dbReference type="PANTHER" id="PTHR11935:SF94">
    <property type="entry name" value="TENZING NORGAY, ISOFORM C"/>
    <property type="match status" value="1"/>
</dbReference>
<accession>A0A9P6UA72</accession>
<keyword evidence="6" id="KW-0479">Metal-binding</keyword>
<dbReference type="SMART" id="SM00849">
    <property type="entry name" value="Lactamase_B"/>
    <property type="match status" value="1"/>
</dbReference>
<comment type="cofactor">
    <cofactor evidence="2">
        <name>Zn(2+)</name>
        <dbReference type="ChEBI" id="CHEBI:29105"/>
    </cofactor>
</comment>
<evidence type="ECO:0000256" key="9">
    <source>
        <dbReference type="ARBA" id="ARBA00031044"/>
    </source>
</evidence>